<feature type="compositionally biased region" description="Basic and acidic residues" evidence="1">
    <location>
        <begin position="1"/>
        <end position="14"/>
    </location>
</feature>
<feature type="non-terminal residue" evidence="2">
    <location>
        <position position="134"/>
    </location>
</feature>
<sequence length="134" mass="14027">MKDWREDAQPERPEGASAAEKVLRTGRDAITGIPGPGAPGPEIPEAERTTALRVPSARPPRPASPTTSLLKPAPASPGPDEAAPAQPAGAGRPVRDPWQEDDAGDTGDGDHTHDPHEVTVQLDAVQFADGVLRR</sequence>
<dbReference type="AlphaFoldDB" id="A0A6G3QZX5"/>
<gene>
    <name evidence="2" type="ORF">G3I53_22515</name>
</gene>
<feature type="compositionally biased region" description="Basic and acidic residues" evidence="1">
    <location>
        <begin position="108"/>
        <end position="117"/>
    </location>
</feature>
<proteinExistence type="predicted"/>
<protein>
    <submittedName>
        <fullName evidence="2">Uncharacterized protein</fullName>
    </submittedName>
</protein>
<evidence type="ECO:0000313" key="2">
    <source>
        <dbReference type="EMBL" id="NEA88737.1"/>
    </source>
</evidence>
<evidence type="ECO:0000256" key="1">
    <source>
        <dbReference type="SAM" id="MobiDB-lite"/>
    </source>
</evidence>
<organism evidence="2">
    <name type="scientific">Streptomyces sp. SID14436</name>
    <dbReference type="NCBI Taxonomy" id="2706070"/>
    <lineage>
        <taxon>Bacteria</taxon>
        <taxon>Bacillati</taxon>
        <taxon>Actinomycetota</taxon>
        <taxon>Actinomycetes</taxon>
        <taxon>Kitasatosporales</taxon>
        <taxon>Streptomycetaceae</taxon>
        <taxon>Streptomyces</taxon>
    </lineage>
</organism>
<feature type="compositionally biased region" description="Low complexity" evidence="1">
    <location>
        <begin position="78"/>
        <end position="92"/>
    </location>
</feature>
<accession>A0A6G3QZX5</accession>
<dbReference type="EMBL" id="JAAGMD010000631">
    <property type="protein sequence ID" value="NEA88737.1"/>
    <property type="molecule type" value="Genomic_DNA"/>
</dbReference>
<comment type="caution">
    <text evidence="2">The sequence shown here is derived from an EMBL/GenBank/DDBJ whole genome shotgun (WGS) entry which is preliminary data.</text>
</comment>
<name>A0A6G3QZX5_9ACTN</name>
<reference evidence="2" key="1">
    <citation type="submission" date="2020-01" db="EMBL/GenBank/DDBJ databases">
        <title>Insect and environment-associated Actinomycetes.</title>
        <authorList>
            <person name="Currrie C."/>
            <person name="Chevrette M."/>
            <person name="Carlson C."/>
            <person name="Stubbendieck R."/>
            <person name="Wendt-Pienkowski E."/>
        </authorList>
    </citation>
    <scope>NUCLEOTIDE SEQUENCE</scope>
    <source>
        <strain evidence="2">SID14436</strain>
    </source>
</reference>
<feature type="region of interest" description="Disordered" evidence="1">
    <location>
        <begin position="1"/>
        <end position="122"/>
    </location>
</feature>